<evidence type="ECO:0000256" key="3">
    <source>
        <dbReference type="ARBA" id="ARBA00022679"/>
    </source>
</evidence>
<reference evidence="8 9" key="1">
    <citation type="submission" date="2012-09" db="EMBL/GenBank/DDBJ databases">
        <title>The Genome Sequence of Actinobaculum massiliae ACS-171-V-COL2.</title>
        <authorList>
            <consortium name="The Broad Institute Genome Sequencing Platform"/>
            <person name="Earl A."/>
            <person name="Ward D."/>
            <person name="Feldgarden M."/>
            <person name="Gevers D."/>
            <person name="Saerens B."/>
            <person name="Vaneechoutte M."/>
            <person name="Walker B."/>
            <person name="Young S.K."/>
            <person name="Zeng Q."/>
            <person name="Gargeya S."/>
            <person name="Fitzgerald M."/>
            <person name="Haas B."/>
            <person name="Abouelleil A."/>
            <person name="Alvarado L."/>
            <person name="Arachchi H.M."/>
            <person name="Berlin A."/>
            <person name="Chapman S.B."/>
            <person name="Goldberg J."/>
            <person name="Griggs A."/>
            <person name="Gujja S."/>
            <person name="Hansen M."/>
            <person name="Howarth C."/>
            <person name="Imamovic A."/>
            <person name="Larimer J."/>
            <person name="McCowen C."/>
            <person name="Montmayeur A."/>
            <person name="Murphy C."/>
            <person name="Neiman D."/>
            <person name="Pearson M."/>
            <person name="Priest M."/>
            <person name="Roberts A."/>
            <person name="Saif S."/>
            <person name="Shea T."/>
            <person name="Sisk P."/>
            <person name="Sykes S."/>
            <person name="Wortman J."/>
            <person name="Nusbaum C."/>
            <person name="Birren B."/>
        </authorList>
    </citation>
    <scope>NUCLEOTIDE SEQUENCE [LARGE SCALE GENOMIC DNA]</scope>
    <source>
        <strain evidence="9">ACS-171-V-Col2</strain>
    </source>
</reference>
<dbReference type="InterPro" id="IPR041711">
    <property type="entry name" value="Met-tRNA-FMT_N"/>
</dbReference>
<comment type="catalytic activity">
    <reaction evidence="5">
        <text>L-methionyl-tRNA(fMet) + (6R)-10-formyltetrahydrofolate = N-formyl-L-methionyl-tRNA(fMet) + (6S)-5,6,7,8-tetrahydrofolate + H(+)</text>
        <dbReference type="Rhea" id="RHEA:24380"/>
        <dbReference type="Rhea" id="RHEA-COMP:9952"/>
        <dbReference type="Rhea" id="RHEA-COMP:9953"/>
        <dbReference type="ChEBI" id="CHEBI:15378"/>
        <dbReference type="ChEBI" id="CHEBI:57453"/>
        <dbReference type="ChEBI" id="CHEBI:78530"/>
        <dbReference type="ChEBI" id="CHEBI:78844"/>
        <dbReference type="ChEBI" id="CHEBI:195366"/>
        <dbReference type="EC" id="2.1.2.9"/>
    </reaction>
</comment>
<dbReference type="HAMAP" id="MF_00182">
    <property type="entry name" value="Formyl_trans"/>
    <property type="match status" value="1"/>
</dbReference>
<evidence type="ECO:0000256" key="4">
    <source>
        <dbReference type="ARBA" id="ARBA00022917"/>
    </source>
</evidence>
<feature type="domain" description="Formyl transferase N-terminal" evidence="6">
    <location>
        <begin position="1"/>
        <end position="177"/>
    </location>
</feature>
<sequence length="338" mass="35559">MRILFAGTPATAVPSLERLIDDGFEVAAVLTRAPAPVGRKRILTPSLVHQRAEELGIPVLTPRSLKDPEIGEAIAGLEPEAVAVVAYGLIIPKALLTVPRFGWINLHFSLLPKWRGAAPVNYALAAGDETTGVSVFQIEEGLDTGPVLAREETPIGARETAGELLERLAADGAATLSATLRGLADGSAQAVAQQGEASYAPQFSSAWARVNWAEPATAIDAKIRAATPVPGAWTTLGGHRVKLAPVEIDASAQHDSLPEQDSELEQDLALKQHSAPGQNLAPGEISGEGWVGTGSTPVRLTRVAPAGKQHMDAGSWLRGARLEAGTTFDAIEEDEENR</sequence>
<dbReference type="PANTHER" id="PTHR11138:SF5">
    <property type="entry name" value="METHIONYL-TRNA FORMYLTRANSFERASE, MITOCHONDRIAL"/>
    <property type="match status" value="1"/>
</dbReference>
<comment type="function">
    <text evidence="5">Attaches a formyl group to the free amino group of methionyl-tRNA(fMet). The formyl group appears to play a dual role in the initiator identity of N-formylmethionyl-tRNA by promoting its recognition by IF2 and preventing the misappropriation of this tRNA by the elongation apparatus.</text>
</comment>
<comment type="similarity">
    <text evidence="1 5">Belongs to the Fmt family.</text>
</comment>
<dbReference type="HOGENOM" id="CLU_033347_2_0_11"/>
<protein>
    <recommendedName>
        <fullName evidence="2 5">Methionyl-tRNA formyltransferase</fullName>
        <ecNumber evidence="2 5">2.1.2.9</ecNumber>
    </recommendedName>
</protein>
<accession>K9EFH0</accession>
<dbReference type="Pfam" id="PF00551">
    <property type="entry name" value="Formyl_trans_N"/>
    <property type="match status" value="1"/>
</dbReference>
<dbReference type="InterPro" id="IPR005794">
    <property type="entry name" value="Fmt"/>
</dbReference>
<dbReference type="InterPro" id="IPR044135">
    <property type="entry name" value="Met-tRNA-FMT_C"/>
</dbReference>
<dbReference type="Pfam" id="PF02911">
    <property type="entry name" value="Formyl_trans_C"/>
    <property type="match status" value="1"/>
</dbReference>
<dbReference type="AlphaFoldDB" id="K9EFH0"/>
<comment type="caution">
    <text evidence="8">The sequence shown here is derived from an EMBL/GenBank/DDBJ whole genome shotgun (WGS) entry which is preliminary data.</text>
</comment>
<dbReference type="eggNOG" id="COG0223">
    <property type="taxonomic scope" value="Bacteria"/>
</dbReference>
<dbReference type="Proteomes" id="UP000009888">
    <property type="component" value="Unassembled WGS sequence"/>
</dbReference>
<evidence type="ECO:0000313" key="9">
    <source>
        <dbReference type="Proteomes" id="UP000009888"/>
    </source>
</evidence>
<evidence type="ECO:0000259" key="7">
    <source>
        <dbReference type="Pfam" id="PF02911"/>
    </source>
</evidence>
<gene>
    <name evidence="5" type="primary">fmt</name>
    <name evidence="8" type="ORF">HMPREF9233_01593</name>
</gene>
<evidence type="ECO:0000256" key="1">
    <source>
        <dbReference type="ARBA" id="ARBA00010699"/>
    </source>
</evidence>
<evidence type="ECO:0000256" key="2">
    <source>
        <dbReference type="ARBA" id="ARBA00012261"/>
    </source>
</evidence>
<evidence type="ECO:0000256" key="5">
    <source>
        <dbReference type="HAMAP-Rule" id="MF_00182"/>
    </source>
</evidence>
<dbReference type="SUPFAM" id="SSF53328">
    <property type="entry name" value="Formyltransferase"/>
    <property type="match status" value="1"/>
</dbReference>
<evidence type="ECO:0000259" key="6">
    <source>
        <dbReference type="Pfam" id="PF00551"/>
    </source>
</evidence>
<feature type="domain" description="Formyl transferase C-terminal" evidence="7">
    <location>
        <begin position="208"/>
        <end position="320"/>
    </location>
</feature>
<dbReference type="NCBIfam" id="TIGR00460">
    <property type="entry name" value="fmt"/>
    <property type="match status" value="1"/>
</dbReference>
<proteinExistence type="inferred from homology"/>
<dbReference type="EMBL" id="AGWL01000008">
    <property type="protein sequence ID" value="EKU94646.1"/>
    <property type="molecule type" value="Genomic_DNA"/>
</dbReference>
<evidence type="ECO:0000313" key="8">
    <source>
        <dbReference type="EMBL" id="EKU94646.1"/>
    </source>
</evidence>
<keyword evidence="3 5" id="KW-0808">Transferase</keyword>
<name>K9EFH0_9ACTO</name>
<dbReference type="STRING" id="202789.GCA_001457435_00511"/>
<dbReference type="InterPro" id="IPR011034">
    <property type="entry name" value="Formyl_transferase-like_C_sf"/>
</dbReference>
<dbReference type="RefSeq" id="WP_007001798.1">
    <property type="nucleotide sequence ID" value="NZ_JH992956.1"/>
</dbReference>
<dbReference type="GO" id="GO:0004479">
    <property type="term" value="F:methionyl-tRNA formyltransferase activity"/>
    <property type="evidence" value="ECO:0007669"/>
    <property type="project" value="UniProtKB-UniRule"/>
</dbReference>
<dbReference type="EC" id="2.1.2.9" evidence="2 5"/>
<feature type="binding site" evidence="5">
    <location>
        <begin position="109"/>
        <end position="112"/>
    </location>
    <ligand>
        <name>(6S)-5,6,7,8-tetrahydrofolate</name>
        <dbReference type="ChEBI" id="CHEBI:57453"/>
    </ligand>
</feature>
<dbReference type="Gene3D" id="3.40.50.12230">
    <property type="match status" value="1"/>
</dbReference>
<dbReference type="CDD" id="cd08704">
    <property type="entry name" value="Met_tRNA_FMT_C"/>
    <property type="match status" value="1"/>
</dbReference>
<dbReference type="InterPro" id="IPR002376">
    <property type="entry name" value="Formyl_transf_N"/>
</dbReference>
<dbReference type="PATRIC" id="fig|883066.3.peg.1655"/>
<dbReference type="PANTHER" id="PTHR11138">
    <property type="entry name" value="METHIONYL-TRNA FORMYLTRANSFERASE"/>
    <property type="match status" value="1"/>
</dbReference>
<dbReference type="CDD" id="cd08646">
    <property type="entry name" value="FMT_core_Met-tRNA-FMT_N"/>
    <property type="match status" value="1"/>
</dbReference>
<keyword evidence="9" id="KW-1185">Reference proteome</keyword>
<organism evidence="8 9">
    <name type="scientific">Actinobaculum massiliense ACS-171-V-Col2</name>
    <dbReference type="NCBI Taxonomy" id="883066"/>
    <lineage>
        <taxon>Bacteria</taxon>
        <taxon>Bacillati</taxon>
        <taxon>Actinomycetota</taxon>
        <taxon>Actinomycetes</taxon>
        <taxon>Actinomycetales</taxon>
        <taxon>Actinomycetaceae</taxon>
        <taxon>Actinobaculum</taxon>
    </lineage>
</organism>
<dbReference type="InterPro" id="IPR005793">
    <property type="entry name" value="Formyl_trans_C"/>
</dbReference>
<keyword evidence="4 5" id="KW-0648">Protein biosynthesis</keyword>
<dbReference type="InterPro" id="IPR036477">
    <property type="entry name" value="Formyl_transf_N_sf"/>
</dbReference>
<dbReference type="GO" id="GO:0005829">
    <property type="term" value="C:cytosol"/>
    <property type="evidence" value="ECO:0007669"/>
    <property type="project" value="TreeGrafter"/>
</dbReference>
<dbReference type="SUPFAM" id="SSF50486">
    <property type="entry name" value="FMT C-terminal domain-like"/>
    <property type="match status" value="1"/>
</dbReference>